<reference evidence="4" key="1">
    <citation type="journal article" date="2020" name="Stud. Mycol.">
        <title>101 Dothideomycetes genomes: a test case for predicting lifestyles and emergence of pathogens.</title>
        <authorList>
            <person name="Haridas S."/>
            <person name="Albert R."/>
            <person name="Binder M."/>
            <person name="Bloem J."/>
            <person name="Labutti K."/>
            <person name="Salamov A."/>
            <person name="Andreopoulos B."/>
            <person name="Baker S."/>
            <person name="Barry K."/>
            <person name="Bills G."/>
            <person name="Bluhm B."/>
            <person name="Cannon C."/>
            <person name="Castanera R."/>
            <person name="Culley D."/>
            <person name="Daum C."/>
            <person name="Ezra D."/>
            <person name="Gonzalez J."/>
            <person name="Henrissat B."/>
            <person name="Kuo A."/>
            <person name="Liang C."/>
            <person name="Lipzen A."/>
            <person name="Lutzoni F."/>
            <person name="Magnuson J."/>
            <person name="Mondo S."/>
            <person name="Nolan M."/>
            <person name="Ohm R."/>
            <person name="Pangilinan J."/>
            <person name="Park H.-J."/>
            <person name="Ramirez L."/>
            <person name="Alfaro M."/>
            <person name="Sun H."/>
            <person name="Tritt A."/>
            <person name="Yoshinaga Y."/>
            <person name="Zwiers L.-H."/>
            <person name="Turgeon B."/>
            <person name="Goodwin S."/>
            <person name="Spatafora J."/>
            <person name="Crous P."/>
            <person name="Grigoriev I."/>
        </authorList>
    </citation>
    <scope>NUCLEOTIDE SEQUENCE</scope>
    <source>
        <strain evidence="4">CBS 262.69</strain>
    </source>
</reference>
<feature type="compositionally biased region" description="Acidic residues" evidence="2">
    <location>
        <begin position="17"/>
        <end position="26"/>
    </location>
</feature>
<dbReference type="InterPro" id="IPR016197">
    <property type="entry name" value="Chromo-like_dom_sf"/>
</dbReference>
<dbReference type="EMBL" id="ML996698">
    <property type="protein sequence ID" value="KAF2398947.1"/>
    <property type="molecule type" value="Genomic_DNA"/>
</dbReference>
<dbReference type="AlphaFoldDB" id="A0A6G1HSX7"/>
<dbReference type="Gene3D" id="2.40.50.40">
    <property type="match status" value="1"/>
</dbReference>
<feature type="region of interest" description="Disordered" evidence="2">
    <location>
        <begin position="1"/>
        <end position="27"/>
    </location>
</feature>
<dbReference type="CDD" id="cd00024">
    <property type="entry name" value="CD_CSD"/>
    <property type="match status" value="1"/>
</dbReference>
<evidence type="ECO:0000313" key="5">
    <source>
        <dbReference type="Proteomes" id="UP000799640"/>
    </source>
</evidence>
<dbReference type="InterPro" id="IPR000953">
    <property type="entry name" value="Chromo/chromo_shadow_dom"/>
</dbReference>
<dbReference type="PROSITE" id="PS50013">
    <property type="entry name" value="CHROMO_2"/>
    <property type="match status" value="1"/>
</dbReference>
<keyword evidence="5" id="KW-1185">Reference proteome</keyword>
<evidence type="ECO:0000256" key="2">
    <source>
        <dbReference type="SAM" id="MobiDB-lite"/>
    </source>
</evidence>
<proteinExistence type="predicted"/>
<dbReference type="GO" id="GO:0006338">
    <property type="term" value="P:chromatin remodeling"/>
    <property type="evidence" value="ECO:0007669"/>
    <property type="project" value="UniProtKB-ARBA"/>
</dbReference>
<evidence type="ECO:0000259" key="3">
    <source>
        <dbReference type="PROSITE" id="PS50013"/>
    </source>
</evidence>
<dbReference type="SUPFAM" id="SSF54160">
    <property type="entry name" value="Chromo domain-like"/>
    <property type="match status" value="1"/>
</dbReference>
<gene>
    <name evidence="4" type="ORF">EJ06DRAFT_531253</name>
</gene>
<comment type="subunit">
    <text evidence="1">Component of the NuA4 histone acetyltransferase complex.</text>
</comment>
<sequence length="117" mass="13809">MPSPGTDPLPGQIIENPEAETDEETGEQYWQWENIKASRLNRRRGQVEYLIEWAGDWEDTWEPWHLVEQDMPDAMMAFHNAHPTQPGPHVAPCHDRKCCVTPYQPRIYATRRSRRRN</sequence>
<organism evidence="4 5">
    <name type="scientific">Trichodelitschia bisporula</name>
    <dbReference type="NCBI Taxonomy" id="703511"/>
    <lineage>
        <taxon>Eukaryota</taxon>
        <taxon>Fungi</taxon>
        <taxon>Dikarya</taxon>
        <taxon>Ascomycota</taxon>
        <taxon>Pezizomycotina</taxon>
        <taxon>Dothideomycetes</taxon>
        <taxon>Dothideomycetes incertae sedis</taxon>
        <taxon>Phaeotrichales</taxon>
        <taxon>Phaeotrichaceae</taxon>
        <taxon>Trichodelitschia</taxon>
    </lineage>
</organism>
<name>A0A6G1HSX7_9PEZI</name>
<dbReference type="Proteomes" id="UP000799640">
    <property type="component" value="Unassembled WGS sequence"/>
</dbReference>
<dbReference type="OrthoDB" id="3341476at2759"/>
<accession>A0A6G1HSX7</accession>
<protein>
    <recommendedName>
        <fullName evidence="3">Chromo domain-containing protein</fullName>
    </recommendedName>
</protein>
<evidence type="ECO:0000313" key="4">
    <source>
        <dbReference type="EMBL" id="KAF2398947.1"/>
    </source>
</evidence>
<evidence type="ECO:0000256" key="1">
    <source>
        <dbReference type="ARBA" id="ARBA00011353"/>
    </source>
</evidence>
<feature type="domain" description="Chromo" evidence="3">
    <location>
        <begin position="30"/>
        <end position="90"/>
    </location>
</feature>